<dbReference type="InterPro" id="IPR008254">
    <property type="entry name" value="Flavodoxin/NO_synth"/>
</dbReference>
<dbReference type="Pfam" id="PF00258">
    <property type="entry name" value="Flavodoxin_1"/>
    <property type="match status" value="1"/>
</dbReference>
<sequence length="547" mass="60480">MSVPSAMSTRPSWGNVLLCTLLAVLVVGLMGLHRREWEWHDPGMTRWLGALVVLLAWAGFTAWLMGHRRRTAQQQAQRMAPASATGNNAILIAFASQTGTAEQWALQTAQSLQQAGTSVRLTELGQLDLDTLMREERVLFVVSTTGEGDAPDSAARFVTQCMRTAQALSTLQYGLLALGDSDYDDFCGFGRALRHWLQQSGAMPLFDPVEVDNGDASALRHWQHHLALLSGAAELPDWQQPDYQRWQLVERVLLNPASQGDPCFHLALRPQAGQATWQAGDLVEIGPRHAATDVEQWLATRGLDGDASVEHQGRQASLRDWLAASHWPEGEETPHAHPAQLVATLQALPHREYSIASVPSDGSVHLLVRCMRREDGSLGIGSGWLTQHAPLGGDIALRIRSNPGFHAPADDRPLVLVGNGTGLAGLRALLKTRIETGRHRNWLLFGERESAHDFYHRGEILRWQEQGLLERLDLAWSREGVARTYVQDRLRESADLLRQWVEQGAAIYVCGSLAGMAPGVDAVLREALGEARVEQLREAGRYRRDVY</sequence>
<reference evidence="8 9" key="1">
    <citation type="journal article" date="2015" name="Antonie Van Leeuwenhoek">
        <title>A phylogenomic and molecular marker based taxonomic framework for the order Xanthomonadales: proposal to transfer the families Algiphilaceae and Solimonadaceae to the order Nevskiales ord. nov. and to create a new family within the order Xanthomonadales, the family Rhodanobacteraceae fam. nov., containing the genus Rhodanobacter and its closest relatives.</title>
        <authorList>
            <person name="Naushad S."/>
            <person name="Adeolu M."/>
            <person name="Wong S."/>
            <person name="Sohail M."/>
            <person name="Schellhorn H.E."/>
            <person name="Gupta R.S."/>
        </authorList>
    </citation>
    <scope>NUCLEOTIDE SEQUENCE [LARGE SCALE GENOMIC DNA]</scope>
    <source>
        <strain evidence="8 9">DSM 16301</strain>
    </source>
</reference>
<dbReference type="EC" id="1.6.2.4" evidence="4"/>
<dbReference type="InterPro" id="IPR001433">
    <property type="entry name" value="OxRdtase_FAD/NAD-bd"/>
</dbReference>
<dbReference type="GO" id="GO:0050660">
    <property type="term" value="F:flavin adenine dinucleotide binding"/>
    <property type="evidence" value="ECO:0007669"/>
    <property type="project" value="TreeGrafter"/>
</dbReference>
<name>A0A0G9HEA3_9GAMM</name>
<dbReference type="SUPFAM" id="SSF52218">
    <property type="entry name" value="Flavoproteins"/>
    <property type="match status" value="1"/>
</dbReference>
<dbReference type="PATRIC" id="fig|1440762.4.peg.941"/>
<feature type="domain" description="Flavodoxin-like" evidence="6">
    <location>
        <begin position="90"/>
        <end position="227"/>
    </location>
</feature>
<evidence type="ECO:0000259" key="6">
    <source>
        <dbReference type="PROSITE" id="PS50902"/>
    </source>
</evidence>
<dbReference type="Gene3D" id="3.40.50.360">
    <property type="match status" value="1"/>
</dbReference>
<proteinExistence type="predicted"/>
<dbReference type="CDD" id="cd06200">
    <property type="entry name" value="SiR_like1"/>
    <property type="match status" value="1"/>
</dbReference>
<keyword evidence="5" id="KW-0472">Membrane</keyword>
<dbReference type="Gene3D" id="2.40.30.10">
    <property type="entry name" value="Translation factors"/>
    <property type="match status" value="1"/>
</dbReference>
<keyword evidence="3" id="KW-0813">Transport</keyword>
<dbReference type="PROSITE" id="PS51384">
    <property type="entry name" value="FAD_FR"/>
    <property type="match status" value="1"/>
</dbReference>
<protein>
    <recommendedName>
        <fullName evidence="4">NADPH--hemoprotein reductase</fullName>
        <ecNumber evidence="4">1.6.2.4</ecNumber>
    </recommendedName>
</protein>
<dbReference type="Gene3D" id="3.40.50.80">
    <property type="entry name" value="Nucleotide-binding domain of ferredoxin-NADP reductase (FNR) module"/>
    <property type="match status" value="1"/>
</dbReference>
<keyword evidence="5" id="KW-0812">Transmembrane</keyword>
<evidence type="ECO:0000313" key="9">
    <source>
        <dbReference type="Proteomes" id="UP000035481"/>
    </source>
</evidence>
<dbReference type="InterPro" id="IPR029039">
    <property type="entry name" value="Flavoprotein-like_sf"/>
</dbReference>
<dbReference type="PANTHER" id="PTHR19384">
    <property type="entry name" value="NITRIC OXIDE SYNTHASE-RELATED"/>
    <property type="match status" value="1"/>
</dbReference>
<keyword evidence="3" id="KW-0249">Electron transport</keyword>
<dbReference type="SUPFAM" id="SSF63380">
    <property type="entry name" value="Riboflavin synthase domain-like"/>
    <property type="match status" value="1"/>
</dbReference>
<dbReference type="OrthoDB" id="9816402at2"/>
<dbReference type="InterPro" id="IPR001094">
    <property type="entry name" value="Flavdoxin-like"/>
</dbReference>
<dbReference type="AlphaFoldDB" id="A0A0G9HEA3"/>
<evidence type="ECO:0000256" key="2">
    <source>
        <dbReference type="ARBA" id="ARBA00022643"/>
    </source>
</evidence>
<dbReference type="SUPFAM" id="SSF52343">
    <property type="entry name" value="Ferredoxin reductase-like, C-terminal NADP-linked domain"/>
    <property type="match status" value="1"/>
</dbReference>
<keyword evidence="5" id="KW-1133">Transmembrane helix</keyword>
<evidence type="ECO:0000256" key="5">
    <source>
        <dbReference type="SAM" id="Phobius"/>
    </source>
</evidence>
<dbReference type="GO" id="GO:0010181">
    <property type="term" value="F:FMN binding"/>
    <property type="evidence" value="ECO:0007669"/>
    <property type="project" value="InterPro"/>
</dbReference>
<dbReference type="Pfam" id="PF00175">
    <property type="entry name" value="NAD_binding_1"/>
    <property type="match status" value="1"/>
</dbReference>
<dbReference type="InterPro" id="IPR001709">
    <property type="entry name" value="Flavoprot_Pyr_Nucl_cyt_Rdtase"/>
</dbReference>
<dbReference type="InterPro" id="IPR017938">
    <property type="entry name" value="Riboflavin_synthase-like_b-brl"/>
</dbReference>
<dbReference type="InterPro" id="IPR017927">
    <property type="entry name" value="FAD-bd_FR_type"/>
</dbReference>
<dbReference type="EMBL" id="JPLA01000002">
    <property type="protein sequence ID" value="KLD65997.1"/>
    <property type="molecule type" value="Genomic_DNA"/>
</dbReference>
<feature type="transmembrane region" description="Helical" evidence="5">
    <location>
        <begin position="44"/>
        <end position="65"/>
    </location>
</feature>
<accession>A0A0G9HEA3</accession>
<dbReference type="Proteomes" id="UP000035481">
    <property type="component" value="Unassembled WGS sequence"/>
</dbReference>
<dbReference type="GO" id="GO:0005829">
    <property type="term" value="C:cytosol"/>
    <property type="evidence" value="ECO:0007669"/>
    <property type="project" value="TreeGrafter"/>
</dbReference>
<comment type="caution">
    <text evidence="8">The sequence shown here is derived from an EMBL/GenBank/DDBJ whole genome shotgun (WGS) entry which is preliminary data.</text>
</comment>
<evidence type="ECO:0000256" key="3">
    <source>
        <dbReference type="ARBA" id="ARBA00022982"/>
    </source>
</evidence>
<organism evidence="8 9">
    <name type="scientific">Dyella japonica DSM 16301</name>
    <dbReference type="NCBI Taxonomy" id="1440762"/>
    <lineage>
        <taxon>Bacteria</taxon>
        <taxon>Pseudomonadati</taxon>
        <taxon>Pseudomonadota</taxon>
        <taxon>Gammaproteobacteria</taxon>
        <taxon>Lysobacterales</taxon>
        <taxon>Rhodanobacteraceae</taxon>
        <taxon>Dyella</taxon>
    </lineage>
</organism>
<dbReference type="PRINTS" id="PR00371">
    <property type="entry name" value="FPNCR"/>
</dbReference>
<gene>
    <name evidence="8" type="ORF">Y882_00945</name>
</gene>
<evidence type="ECO:0000256" key="1">
    <source>
        <dbReference type="ARBA" id="ARBA00022630"/>
    </source>
</evidence>
<dbReference type="PRINTS" id="PR00369">
    <property type="entry name" value="FLAVODOXIN"/>
</dbReference>
<evidence type="ECO:0000259" key="7">
    <source>
        <dbReference type="PROSITE" id="PS51384"/>
    </source>
</evidence>
<keyword evidence="1" id="KW-0285">Flavoprotein</keyword>
<dbReference type="PANTHER" id="PTHR19384:SF17">
    <property type="entry name" value="NADPH--CYTOCHROME P450 REDUCTASE"/>
    <property type="match status" value="1"/>
</dbReference>
<dbReference type="STRING" id="1440762.Y882_00945"/>
<evidence type="ECO:0000256" key="4">
    <source>
        <dbReference type="ARBA" id="ARBA00023797"/>
    </source>
</evidence>
<evidence type="ECO:0000313" key="8">
    <source>
        <dbReference type="EMBL" id="KLD65997.1"/>
    </source>
</evidence>
<dbReference type="InterPro" id="IPR039261">
    <property type="entry name" value="FNR_nucleotide-bd"/>
</dbReference>
<dbReference type="GO" id="GO:0003958">
    <property type="term" value="F:NADPH-hemoprotein reductase activity"/>
    <property type="evidence" value="ECO:0007669"/>
    <property type="project" value="UniProtKB-EC"/>
</dbReference>
<keyword evidence="2" id="KW-0288">FMN</keyword>
<dbReference type="PROSITE" id="PS50902">
    <property type="entry name" value="FLAVODOXIN_LIKE"/>
    <property type="match status" value="1"/>
</dbReference>
<feature type="domain" description="FAD-binding FR-type" evidence="7">
    <location>
        <begin position="241"/>
        <end position="408"/>
    </location>
</feature>
<feature type="transmembrane region" description="Helical" evidence="5">
    <location>
        <begin position="12"/>
        <end position="32"/>
    </location>
</feature>